<organism evidence="1 2">
    <name type="scientific">Datura stramonium</name>
    <name type="common">Jimsonweed</name>
    <name type="synonym">Common thornapple</name>
    <dbReference type="NCBI Taxonomy" id="4076"/>
    <lineage>
        <taxon>Eukaryota</taxon>
        <taxon>Viridiplantae</taxon>
        <taxon>Streptophyta</taxon>
        <taxon>Embryophyta</taxon>
        <taxon>Tracheophyta</taxon>
        <taxon>Spermatophyta</taxon>
        <taxon>Magnoliopsida</taxon>
        <taxon>eudicotyledons</taxon>
        <taxon>Gunneridae</taxon>
        <taxon>Pentapetalae</taxon>
        <taxon>asterids</taxon>
        <taxon>lamiids</taxon>
        <taxon>Solanales</taxon>
        <taxon>Solanaceae</taxon>
        <taxon>Solanoideae</taxon>
        <taxon>Datureae</taxon>
        <taxon>Datura</taxon>
    </lineage>
</organism>
<comment type="caution">
    <text evidence="1">The sequence shown here is derived from an EMBL/GenBank/DDBJ whole genome shotgun (WGS) entry which is preliminary data.</text>
</comment>
<dbReference type="EMBL" id="JACEIK010005562">
    <property type="protein sequence ID" value="MCE0481796.1"/>
    <property type="molecule type" value="Genomic_DNA"/>
</dbReference>
<accession>A0ABS8VLX5</accession>
<proteinExistence type="predicted"/>
<evidence type="ECO:0000313" key="2">
    <source>
        <dbReference type="Proteomes" id="UP000823775"/>
    </source>
</evidence>
<evidence type="ECO:0000313" key="1">
    <source>
        <dbReference type="EMBL" id="MCE0481796.1"/>
    </source>
</evidence>
<name>A0ABS8VLX5_DATST</name>
<dbReference type="InterPro" id="IPR000222">
    <property type="entry name" value="PP2C_BS"/>
</dbReference>
<gene>
    <name evidence="1" type="ORF">HAX54_039868</name>
</gene>
<dbReference type="Gene3D" id="3.60.40.10">
    <property type="entry name" value="PPM-type phosphatase domain"/>
    <property type="match status" value="1"/>
</dbReference>
<dbReference type="SUPFAM" id="SSF81606">
    <property type="entry name" value="PP2C-like"/>
    <property type="match status" value="1"/>
</dbReference>
<evidence type="ECO:0008006" key="3">
    <source>
        <dbReference type="Google" id="ProtNLM"/>
    </source>
</evidence>
<keyword evidence="2" id="KW-1185">Reference proteome</keyword>
<dbReference type="InterPro" id="IPR036457">
    <property type="entry name" value="PPM-type-like_dom_sf"/>
</dbReference>
<reference evidence="1 2" key="1">
    <citation type="journal article" date="2021" name="BMC Genomics">
        <title>Datura genome reveals duplications of psychoactive alkaloid biosynthetic genes and high mutation rate following tissue culture.</title>
        <authorList>
            <person name="Rajewski A."/>
            <person name="Carter-House D."/>
            <person name="Stajich J."/>
            <person name="Litt A."/>
        </authorList>
    </citation>
    <scope>NUCLEOTIDE SEQUENCE [LARGE SCALE GENOMIC DNA]</scope>
    <source>
        <strain evidence="1">AR-01</strain>
    </source>
</reference>
<dbReference type="PROSITE" id="PS01032">
    <property type="entry name" value="PPM_1"/>
    <property type="match status" value="1"/>
</dbReference>
<sequence length="179" mass="19593">MAVIQANNLMEDQSQLESGPLNSVKLGPHGTFVGLYDGHGGPETSRFINDVLFSNLKSTICMDCVLKHMAQKGLIQALGSKLLGSVEPILYIVHLPQLVSCKSTSMSFDVSSNLKVSRSIGDAYLKKSEFNQAPLLARFRLPEPFSKLILSASHQYPFTNSVPRINSSYLLSGWFMGPS</sequence>
<dbReference type="Proteomes" id="UP000823775">
    <property type="component" value="Unassembled WGS sequence"/>
</dbReference>
<protein>
    <recommendedName>
        <fullName evidence="3">Protein-serine/threonine phosphatase</fullName>
    </recommendedName>
</protein>